<dbReference type="Gene3D" id="3.30.1380.10">
    <property type="match status" value="1"/>
</dbReference>
<evidence type="ECO:0000256" key="1">
    <source>
        <dbReference type="SAM" id="MobiDB-lite"/>
    </source>
</evidence>
<dbReference type="GO" id="GO:0006508">
    <property type="term" value="P:proteolysis"/>
    <property type="evidence" value="ECO:0007669"/>
    <property type="project" value="InterPro"/>
</dbReference>
<keyword evidence="4" id="KW-1185">Reference proteome</keyword>
<dbReference type="InterPro" id="IPR003709">
    <property type="entry name" value="VanY-like_core_dom"/>
</dbReference>
<feature type="domain" description="D-alanyl-D-alanine carboxypeptidase-like core" evidence="2">
    <location>
        <begin position="242"/>
        <end position="353"/>
    </location>
</feature>
<feature type="region of interest" description="Disordered" evidence="1">
    <location>
        <begin position="169"/>
        <end position="222"/>
    </location>
</feature>
<dbReference type="Pfam" id="PF02557">
    <property type="entry name" value="VanY"/>
    <property type="match status" value="1"/>
</dbReference>
<organism evidence="3 4">
    <name type="scientific">Cellulomonas uda</name>
    <dbReference type="NCBI Taxonomy" id="1714"/>
    <lineage>
        <taxon>Bacteria</taxon>
        <taxon>Bacillati</taxon>
        <taxon>Actinomycetota</taxon>
        <taxon>Actinomycetes</taxon>
        <taxon>Micrococcales</taxon>
        <taxon>Cellulomonadaceae</taxon>
        <taxon>Cellulomonas</taxon>
    </lineage>
</organism>
<dbReference type="InterPro" id="IPR009045">
    <property type="entry name" value="Zn_M74/Hedgehog-like"/>
</dbReference>
<dbReference type="CDD" id="cd14814">
    <property type="entry name" value="Peptidase_M15"/>
    <property type="match status" value="1"/>
</dbReference>
<feature type="compositionally biased region" description="Gly residues" evidence="1">
    <location>
        <begin position="124"/>
        <end position="137"/>
    </location>
</feature>
<proteinExistence type="predicted"/>
<dbReference type="AlphaFoldDB" id="A0A4Y3KDW3"/>
<feature type="region of interest" description="Disordered" evidence="1">
    <location>
        <begin position="110"/>
        <end position="137"/>
    </location>
</feature>
<dbReference type="EMBL" id="BJLP01000024">
    <property type="protein sequence ID" value="GEA81198.1"/>
    <property type="molecule type" value="Genomic_DNA"/>
</dbReference>
<dbReference type="SUPFAM" id="SSF55166">
    <property type="entry name" value="Hedgehog/DD-peptidase"/>
    <property type="match status" value="1"/>
</dbReference>
<comment type="caution">
    <text evidence="3">The sequence shown here is derived from an EMBL/GenBank/DDBJ whole genome shotgun (WGS) entry which is preliminary data.</text>
</comment>
<name>A0A4Y3KDW3_CELUD</name>
<evidence type="ECO:0000313" key="4">
    <source>
        <dbReference type="Proteomes" id="UP000315842"/>
    </source>
</evidence>
<evidence type="ECO:0000259" key="2">
    <source>
        <dbReference type="Pfam" id="PF02557"/>
    </source>
</evidence>
<sequence length="353" mass="36074">MAVAGAVVLCVLAGAAVGVGVLDGRRDAAAADVQASASASVAARALADDAAAREVAAARASASLAATTRQEARSALLAAVEDGGATLDATDGEVADDAVRDALAQVLQRAKHALESTPQDAEAGEGGSAGGGGPAGEGGSVAALRALAAEVVAARAAVAASHEEWVAEREARAREAARTPAPPPAGRDPGGSDDDRCRTTYDGPPFYTSPPTKGGDGSNGRLPGSMLAATSWGVDPKGTRYYLRTEATAALERLNVAFRAEFGHDLDLDLTYRDYATQVAMREALGSIAARPGTSKHGTGYALDVPELPCEYGYGTPQHTWLVGTGPSFGWVQPSWARQGGSNPEYWHFEYVG</sequence>
<gene>
    <name evidence="3" type="ORF">CUD01_16420</name>
</gene>
<dbReference type="Proteomes" id="UP000315842">
    <property type="component" value="Unassembled WGS sequence"/>
</dbReference>
<protein>
    <recommendedName>
        <fullName evidence="2">D-alanyl-D-alanine carboxypeptidase-like core domain-containing protein</fullName>
    </recommendedName>
</protein>
<evidence type="ECO:0000313" key="3">
    <source>
        <dbReference type="EMBL" id="GEA81198.1"/>
    </source>
</evidence>
<accession>A0A4Y3KDW3</accession>
<dbReference type="GO" id="GO:0008233">
    <property type="term" value="F:peptidase activity"/>
    <property type="evidence" value="ECO:0007669"/>
    <property type="project" value="InterPro"/>
</dbReference>
<reference evidence="3 4" key="1">
    <citation type="submission" date="2019-06" db="EMBL/GenBank/DDBJ databases">
        <title>Whole genome shotgun sequence of Cellulomonas uda NBRC 3747.</title>
        <authorList>
            <person name="Hosoyama A."/>
            <person name="Uohara A."/>
            <person name="Ohji S."/>
            <person name="Ichikawa N."/>
        </authorList>
    </citation>
    <scope>NUCLEOTIDE SEQUENCE [LARGE SCALE GENOMIC DNA]</scope>
    <source>
        <strain evidence="3 4">NBRC 3747</strain>
    </source>
</reference>